<dbReference type="InterPro" id="IPR001680">
    <property type="entry name" value="WD40_rpt"/>
</dbReference>
<dbReference type="InterPro" id="IPR051200">
    <property type="entry name" value="Host-pathogen_enzymatic-act"/>
</dbReference>
<evidence type="ECO:0000259" key="5">
    <source>
        <dbReference type="PROSITE" id="PS50104"/>
    </source>
</evidence>
<reference evidence="7" key="1">
    <citation type="submission" date="2016-10" db="EMBL/GenBank/DDBJ databases">
        <authorList>
            <person name="Varghese N."/>
        </authorList>
    </citation>
    <scope>NUCLEOTIDE SEQUENCE [LARGE SCALE GENOMIC DNA]</scope>
    <source>
        <strain evidence="7">ACV-9</strain>
    </source>
</reference>
<feature type="repeat" description="WD" evidence="3">
    <location>
        <begin position="279"/>
        <end position="320"/>
    </location>
</feature>
<dbReference type="RefSeq" id="WP_074792159.1">
    <property type="nucleotide sequence ID" value="NZ_FNZX01000018.1"/>
</dbReference>
<dbReference type="GO" id="GO:0007165">
    <property type="term" value="P:signal transduction"/>
    <property type="evidence" value="ECO:0007669"/>
    <property type="project" value="InterPro"/>
</dbReference>
<dbReference type="InterPro" id="IPR000157">
    <property type="entry name" value="TIR_dom"/>
</dbReference>
<feature type="domain" description="TIR" evidence="5">
    <location>
        <begin position="1"/>
        <end position="149"/>
    </location>
</feature>
<evidence type="ECO:0000313" key="7">
    <source>
        <dbReference type="Proteomes" id="UP000182321"/>
    </source>
</evidence>
<dbReference type="InterPro" id="IPR011047">
    <property type="entry name" value="Quinoprotein_ADH-like_sf"/>
</dbReference>
<keyword evidence="2" id="KW-0677">Repeat</keyword>
<keyword evidence="4" id="KW-1133">Transmembrane helix</keyword>
<evidence type="ECO:0000256" key="4">
    <source>
        <dbReference type="SAM" id="Phobius"/>
    </source>
</evidence>
<dbReference type="PROSITE" id="PS50082">
    <property type="entry name" value="WD_REPEATS_2"/>
    <property type="match status" value="1"/>
</dbReference>
<dbReference type="PANTHER" id="PTHR47197:SF3">
    <property type="entry name" value="DIHYDRO-HEME D1 DEHYDROGENASE"/>
    <property type="match status" value="1"/>
</dbReference>
<keyword evidence="4" id="KW-0472">Membrane</keyword>
<organism evidence="6 7">
    <name type="scientific">Pseudobutyrivibrio ruminis</name>
    <dbReference type="NCBI Taxonomy" id="46206"/>
    <lineage>
        <taxon>Bacteria</taxon>
        <taxon>Bacillati</taxon>
        <taxon>Bacillota</taxon>
        <taxon>Clostridia</taxon>
        <taxon>Lachnospirales</taxon>
        <taxon>Lachnospiraceae</taxon>
        <taxon>Pseudobutyrivibrio</taxon>
    </lineage>
</organism>
<dbReference type="PROSITE" id="PS50104">
    <property type="entry name" value="TIR"/>
    <property type="match status" value="1"/>
</dbReference>
<dbReference type="SUPFAM" id="SSF69322">
    <property type="entry name" value="Tricorn protease domain 2"/>
    <property type="match status" value="1"/>
</dbReference>
<dbReference type="PANTHER" id="PTHR47197">
    <property type="entry name" value="PROTEIN NIRF"/>
    <property type="match status" value="1"/>
</dbReference>
<dbReference type="Pfam" id="PF13676">
    <property type="entry name" value="TIR_2"/>
    <property type="match status" value="1"/>
</dbReference>
<feature type="transmembrane region" description="Helical" evidence="4">
    <location>
        <begin position="181"/>
        <end position="200"/>
    </location>
</feature>
<evidence type="ECO:0000313" key="6">
    <source>
        <dbReference type="EMBL" id="SEL02704.1"/>
    </source>
</evidence>
<dbReference type="SMART" id="SM00320">
    <property type="entry name" value="WD40"/>
    <property type="match status" value="4"/>
</dbReference>
<protein>
    <submittedName>
        <fullName evidence="6">MTH538 TIR-like domain</fullName>
    </submittedName>
</protein>
<dbReference type="EMBL" id="FNZX01000018">
    <property type="protein sequence ID" value="SEL02704.1"/>
    <property type="molecule type" value="Genomic_DNA"/>
</dbReference>
<dbReference type="InterPro" id="IPR015943">
    <property type="entry name" value="WD40/YVTN_repeat-like_dom_sf"/>
</dbReference>
<dbReference type="InterPro" id="IPR019775">
    <property type="entry name" value="WD40_repeat_CS"/>
</dbReference>
<sequence length="1003" mass="113205">MKYDAFISYRHLERDMFVAKRVHKALETTKIPRKIQKEIGRKKIDRVFRDQEELPIGSDLGSNIEAALREAAFLVVICSPQTKDSYWVMKEIDTFIAMHGRENILAVLVDGEPADSFPPQLLTDENGNLVEPLAADVRGKNKKEVKKKLKTETLRLAASILHVDYDDLKQRHRERQMRRNVGIAAAIAAIAVAFGGYTAYNLAKINEEYQQKLVNEARVIAATSLDVLDDGDAKTAALVAMEGIGTEENGRPYVTDPVFALSQALGTYNLGLNLEHDLKLNHDVNISDFAINEDGNRVISVDNNNKIYIWNLDNGECTFKKPVDVVEEEDDRIRAVGFAGDIAVVASDNYLRGYNDQGELQYEYAPEDGITFAKVDDFGKYVAIKSSHYDEETYESFDFIEVVDATTGESLKKYENQTGVSYGAVMMFNKDGDTLYVEHLPGNDEDQNYASVINLKTDTIIDVPVEGGAILDVAPTKDGDFAVVSMSYEAITSFEDTSMHLIKCDSKTGEVKWSRDFEHNGDALDSSYTKLGSRIVETNGVEYRQLFVNTSKKMFTLDLDTGEEVSSFTTNSYIENFMMSGTTQLIFVGTYDGKFAYYDALTGEVKDDLIVDVASSLIQFDIKNGVFVSSGFRSPNLTVLKFNADEDYVAKTEMDTGFYGGAAMSPSGDTYVLQTSNDAASNAYTCRIFDTATGDEIGTIDIDGGRYGKLYYIDEDTIIFPTYSGAVIYYSVSDKKTEEVKISEEDLISTDYAISTNLKYVAYGDDKEFYVIDTQARKIIYSGEVDFNFWNIAVSNDGRTVYGIDVYGKAYKVNAISGKSRPIFEDYKVNDIQTSQDDNIIAVITEDGYLRVYNWDTKEAENTIEYYGDDYSYVEFSKDNNLLYLQGDDLYFRIYDRQQDKNVFLMNNQINDLSYTIYDEEKNQLSIFNYTDMYIIDLNSYGFLDYAEYGRLYIPQAEVIVSAYGTTMIEFNVKTQDDLIKKVKERYGDAELTELQKLKYLVQ</sequence>
<dbReference type="Gene3D" id="2.40.128.630">
    <property type="match status" value="1"/>
</dbReference>
<dbReference type="AlphaFoldDB" id="A0A1H7LUT0"/>
<proteinExistence type="predicted"/>
<evidence type="ECO:0000256" key="3">
    <source>
        <dbReference type="PROSITE-ProRule" id="PRU00221"/>
    </source>
</evidence>
<evidence type="ECO:0000256" key="2">
    <source>
        <dbReference type="ARBA" id="ARBA00022737"/>
    </source>
</evidence>
<keyword evidence="1 3" id="KW-0853">WD repeat</keyword>
<dbReference type="Gene3D" id="3.40.50.10140">
    <property type="entry name" value="Toll/interleukin-1 receptor homology (TIR) domain"/>
    <property type="match status" value="1"/>
</dbReference>
<dbReference type="Proteomes" id="UP000182321">
    <property type="component" value="Unassembled WGS sequence"/>
</dbReference>
<dbReference type="InterPro" id="IPR035897">
    <property type="entry name" value="Toll_tir_struct_dom_sf"/>
</dbReference>
<gene>
    <name evidence="6" type="ORF">SAMN02910377_02472</name>
</gene>
<accession>A0A1H7LUT0</accession>
<dbReference type="SUPFAM" id="SSF52200">
    <property type="entry name" value="Toll/Interleukin receptor TIR domain"/>
    <property type="match status" value="1"/>
</dbReference>
<keyword evidence="4" id="KW-0812">Transmembrane</keyword>
<keyword evidence="7" id="KW-1185">Reference proteome</keyword>
<evidence type="ECO:0000256" key="1">
    <source>
        <dbReference type="ARBA" id="ARBA00022574"/>
    </source>
</evidence>
<dbReference type="SUPFAM" id="SSF50998">
    <property type="entry name" value="Quinoprotein alcohol dehydrogenase-like"/>
    <property type="match status" value="1"/>
</dbReference>
<name>A0A1H7LUT0_9FIRM</name>
<dbReference type="Gene3D" id="2.130.10.10">
    <property type="entry name" value="YVTN repeat-like/Quinoprotein amine dehydrogenase"/>
    <property type="match status" value="2"/>
</dbReference>
<dbReference type="PROSITE" id="PS00678">
    <property type="entry name" value="WD_REPEATS_1"/>
    <property type="match status" value="1"/>
</dbReference>